<dbReference type="EMBL" id="SULI01000006">
    <property type="protein sequence ID" value="TKZ21265.1"/>
    <property type="molecule type" value="Genomic_DNA"/>
</dbReference>
<reference evidence="2 3" key="1">
    <citation type="submission" date="2019-04" db="EMBL/GenBank/DDBJ databases">
        <title>Genome sequence of Pelagicola litoralis CL-ES2.</title>
        <authorList>
            <person name="Cao J."/>
        </authorList>
    </citation>
    <scope>NUCLEOTIDE SEQUENCE [LARGE SCALE GENOMIC DNA]</scope>
    <source>
        <strain evidence="2 3">CL-ES2</strain>
    </source>
</reference>
<dbReference type="Proteomes" id="UP000306575">
    <property type="component" value="Unassembled WGS sequence"/>
</dbReference>
<feature type="chain" id="PRO_5020415300" evidence="1">
    <location>
        <begin position="23"/>
        <end position="128"/>
    </location>
</feature>
<evidence type="ECO:0000313" key="3">
    <source>
        <dbReference type="Proteomes" id="UP000306575"/>
    </source>
</evidence>
<keyword evidence="1" id="KW-0732">Signal</keyword>
<feature type="signal peptide" evidence="1">
    <location>
        <begin position="1"/>
        <end position="22"/>
    </location>
</feature>
<gene>
    <name evidence="2" type="ORF">FAP39_07555</name>
</gene>
<organism evidence="2 3">
    <name type="scientific">Shimia litoralis</name>
    <dbReference type="NCBI Taxonomy" id="420403"/>
    <lineage>
        <taxon>Bacteria</taxon>
        <taxon>Pseudomonadati</taxon>
        <taxon>Pseudomonadota</taxon>
        <taxon>Alphaproteobacteria</taxon>
        <taxon>Rhodobacterales</taxon>
        <taxon>Roseobacteraceae</taxon>
    </lineage>
</organism>
<sequence>MGPKTRALMASLLLCGASSAWALPPLACEGRDPNWVMTLAGPIAQLRHPDQTTVNFQVTHTEIAQGRHIWPQIQTLHSEHTSGHVLINETSCALGLSRWPIMVHAMFPQGVSGNDTQALLTGCCTVAE</sequence>
<dbReference type="RefSeq" id="WP_138015785.1">
    <property type="nucleotide sequence ID" value="NZ_SULI01000006.1"/>
</dbReference>
<evidence type="ECO:0000256" key="1">
    <source>
        <dbReference type="SAM" id="SignalP"/>
    </source>
</evidence>
<dbReference type="AlphaFoldDB" id="A0A4U7N5X6"/>
<proteinExistence type="predicted"/>
<accession>A0A4U7N5X6</accession>
<evidence type="ECO:0000313" key="2">
    <source>
        <dbReference type="EMBL" id="TKZ21265.1"/>
    </source>
</evidence>
<keyword evidence="3" id="KW-1185">Reference proteome</keyword>
<name>A0A4U7N5X6_9RHOB</name>
<dbReference type="OrthoDB" id="7875866at2"/>
<protein>
    <submittedName>
        <fullName evidence="2">Uncharacterized protein</fullName>
    </submittedName>
</protein>
<comment type="caution">
    <text evidence="2">The sequence shown here is derived from an EMBL/GenBank/DDBJ whole genome shotgun (WGS) entry which is preliminary data.</text>
</comment>